<evidence type="ECO:0000313" key="5">
    <source>
        <dbReference type="EMBL" id="MBP2317989.1"/>
    </source>
</evidence>
<dbReference type="InterPro" id="IPR042099">
    <property type="entry name" value="ANL_N_sf"/>
</dbReference>
<dbReference type="Proteomes" id="UP001519331">
    <property type="component" value="Unassembled WGS sequence"/>
</dbReference>
<dbReference type="InterPro" id="IPR045851">
    <property type="entry name" value="AMP-bd_C_sf"/>
</dbReference>
<protein>
    <submittedName>
        <fullName evidence="5">Acyl-CoA synthetase (AMP-forming)/AMP-acid ligase II/pimeloyl-ACP methyl ester carboxylesterase</fullName>
    </submittedName>
</protein>
<dbReference type="PROSITE" id="PS00455">
    <property type="entry name" value="AMP_BINDING"/>
    <property type="match status" value="1"/>
</dbReference>
<dbReference type="InterPro" id="IPR000873">
    <property type="entry name" value="AMP-dep_synth/lig_dom"/>
</dbReference>
<organism evidence="5 6">
    <name type="scientific">Nesterenkonia lacusekhoensis</name>
    <dbReference type="NCBI Taxonomy" id="150832"/>
    <lineage>
        <taxon>Bacteria</taxon>
        <taxon>Bacillati</taxon>
        <taxon>Actinomycetota</taxon>
        <taxon>Actinomycetes</taxon>
        <taxon>Micrococcales</taxon>
        <taxon>Micrococcaceae</taxon>
        <taxon>Nesterenkonia</taxon>
    </lineage>
</organism>
<evidence type="ECO:0000256" key="2">
    <source>
        <dbReference type="ARBA" id="ARBA00022598"/>
    </source>
</evidence>
<feature type="domain" description="AB hydrolase-1" evidence="4">
    <location>
        <begin position="89"/>
        <end position="346"/>
    </location>
</feature>
<dbReference type="PANTHER" id="PTHR43201">
    <property type="entry name" value="ACYL-COA SYNTHETASE"/>
    <property type="match status" value="1"/>
</dbReference>
<name>A0ABS4T0K9_9MICC</name>
<sequence>MTKLKAWRPIPAAGARLPTEHLPSEGAFPGLDPAWSRLVSAKTVPAMARTEAGASARVPDARGPAVTHTFHVLDTGPVLAERGITPTGTILAVHGNPTWSYLWRRVIAASLDRAVEGQAWRVIAPDQLDMGFSDRLAHPEAPAPEAHTYRRFDQRLTDLDGLMDALDVDTTVPLVTLGHDWGGVISMGWAMRHTEEVDAVITLNTAVDHPTEDHVPAALRAAMAPDVLPLSTVETEGFLQVTLGLADGGLEPAVKKAYRAPYTSRWGRGGIGGFVADIPAQAEHLSRPVLEETSSQLTRWQKPALLLWGPQDPVFQDRYLADLVERLPHAEVHRFEGSGHLLAEDRDISTPLFTWLSDHFPTPGAAEDPRAGLRSPAPAGEVTRLHDQLEHLTMTWRKASPAVVDMGVAEDADRTVSWDDLAEKVDALAVGLSELGVSPGDRVSLLVQPGNDLTVILYACLRIGAVTVVADQGLGLKGMTRAVRSARPRWIIGATPGLTVARSLNWPGQRISLNVLSGRQAKLLGTVASVERLLRSHSGRRPDAVPHPAPEDPAAVLFTSGSTGPAKGVLYTHGRLGALVALLRQQFAVKPGSSLIAGFAPFALLGPAIGATSVTPDMSVTKPSTLTAVAVAEAALAGEATMFFGSPAALRNVVATADQLTQRQRDALGGIYLVLSAGAPVHPVLLDQVQELFPEAEIHTPYGMTEGLLQADISREQIHEAMTSGPAGAGQPGVCVGRAVDGVRFALAPLDAQGRAADHLVEPAENVGTLGEIVVSAAHLKEGYDRLWHTDRQSRRDTHDGLIWHRTNDIGHFDAEERLWIQGRLQHVITTPAGPVGPGAVETPVDAVDEVARCAAVGVGPIGTQAVVVIVEPEGSAKRLRTGRSPLARPEFARTVREASEVPVSAVLVLEKLPTDIRHNSKIDRTRLAEWAAEVLAGEKVKSL</sequence>
<comment type="caution">
    <text evidence="5">The sequence shown here is derived from an EMBL/GenBank/DDBJ whole genome shotgun (WGS) entry which is preliminary data.</text>
</comment>
<dbReference type="InterPro" id="IPR029058">
    <property type="entry name" value="AB_hydrolase_fold"/>
</dbReference>
<reference evidence="5 6" key="1">
    <citation type="submission" date="2021-03" db="EMBL/GenBank/DDBJ databases">
        <title>Sequencing the genomes of 1000 actinobacteria strains.</title>
        <authorList>
            <person name="Klenk H.-P."/>
        </authorList>
    </citation>
    <scope>NUCLEOTIDE SEQUENCE [LARGE SCALE GENOMIC DNA]</scope>
    <source>
        <strain evidence="5 6">DSM 12544</strain>
    </source>
</reference>
<dbReference type="SUPFAM" id="SSF53474">
    <property type="entry name" value="alpha/beta-Hydrolases"/>
    <property type="match status" value="1"/>
</dbReference>
<evidence type="ECO:0000313" key="6">
    <source>
        <dbReference type="Proteomes" id="UP001519331"/>
    </source>
</evidence>
<dbReference type="Gene3D" id="3.40.50.12780">
    <property type="entry name" value="N-terminal domain of ligase-like"/>
    <property type="match status" value="1"/>
</dbReference>
<feature type="domain" description="AMP-dependent synthetase/ligase" evidence="3">
    <location>
        <begin position="400"/>
        <end position="784"/>
    </location>
</feature>
<dbReference type="GO" id="GO:0016874">
    <property type="term" value="F:ligase activity"/>
    <property type="evidence" value="ECO:0007669"/>
    <property type="project" value="UniProtKB-KW"/>
</dbReference>
<dbReference type="Pfam" id="PF00501">
    <property type="entry name" value="AMP-binding"/>
    <property type="match status" value="1"/>
</dbReference>
<gene>
    <name evidence="5" type="ORF">JOF45_001008</name>
</gene>
<evidence type="ECO:0000259" key="3">
    <source>
        <dbReference type="Pfam" id="PF00501"/>
    </source>
</evidence>
<dbReference type="Gene3D" id="3.30.300.30">
    <property type="match status" value="1"/>
</dbReference>
<accession>A0ABS4T0K9</accession>
<dbReference type="SUPFAM" id="SSF56801">
    <property type="entry name" value="Acetyl-CoA synthetase-like"/>
    <property type="match status" value="1"/>
</dbReference>
<proteinExistence type="inferred from homology"/>
<dbReference type="Gene3D" id="3.40.50.1820">
    <property type="entry name" value="alpha/beta hydrolase"/>
    <property type="match status" value="1"/>
</dbReference>
<dbReference type="InterPro" id="IPR000073">
    <property type="entry name" value="AB_hydrolase_1"/>
</dbReference>
<dbReference type="Pfam" id="PF00561">
    <property type="entry name" value="Abhydrolase_1"/>
    <property type="match status" value="1"/>
</dbReference>
<dbReference type="EMBL" id="JAGINX010000001">
    <property type="protein sequence ID" value="MBP2317989.1"/>
    <property type="molecule type" value="Genomic_DNA"/>
</dbReference>
<keyword evidence="2 5" id="KW-0436">Ligase</keyword>
<evidence type="ECO:0000256" key="1">
    <source>
        <dbReference type="ARBA" id="ARBA00006432"/>
    </source>
</evidence>
<dbReference type="RefSeq" id="WP_210048301.1">
    <property type="nucleotide sequence ID" value="NZ_JAGINX010000001.1"/>
</dbReference>
<comment type="similarity">
    <text evidence="1">Belongs to the ATP-dependent AMP-binding enzyme family.</text>
</comment>
<dbReference type="InterPro" id="IPR020845">
    <property type="entry name" value="AMP-binding_CS"/>
</dbReference>
<keyword evidence="6" id="KW-1185">Reference proteome</keyword>
<evidence type="ECO:0000259" key="4">
    <source>
        <dbReference type="Pfam" id="PF00561"/>
    </source>
</evidence>
<dbReference type="PANTHER" id="PTHR43201:SF5">
    <property type="entry name" value="MEDIUM-CHAIN ACYL-COA LIGASE ACSF2, MITOCHONDRIAL"/>
    <property type="match status" value="1"/>
</dbReference>